<dbReference type="WormBase" id="W05G11.4">
    <property type="protein sequence ID" value="CE54053"/>
    <property type="gene ID" value="WBGene00021041"/>
    <property type="gene designation" value="clp-10"/>
</dbReference>
<dbReference type="PhylomeDB" id="O44903"/>
<dbReference type="EMBL" id="BX284603">
    <property type="protein sequence ID" value="CCD71751.2"/>
    <property type="molecule type" value="Genomic_DNA"/>
</dbReference>
<dbReference type="GO" id="GO:0004198">
    <property type="term" value="F:calcium-dependent cysteine-type endopeptidase activity"/>
    <property type="evidence" value="ECO:0000318"/>
    <property type="project" value="GO_Central"/>
</dbReference>
<dbReference type="MEROPS" id="C02.A01"/>
<keyword evidence="2" id="KW-0597">Phosphoprotein</keyword>
<dbReference type="CTD" id="189220"/>
<evidence type="ECO:0000259" key="12">
    <source>
        <dbReference type="PROSITE" id="PS50203"/>
    </source>
</evidence>
<keyword evidence="5" id="KW-0677">Repeat</keyword>
<dbReference type="FunCoup" id="O44903">
    <property type="interactions" value="394"/>
</dbReference>
<dbReference type="Pfam" id="PF00648">
    <property type="entry name" value="Peptidase_C2"/>
    <property type="match status" value="1"/>
</dbReference>
<evidence type="ECO:0000256" key="8">
    <source>
        <dbReference type="ARBA" id="ARBA00022807"/>
    </source>
</evidence>
<dbReference type="InParanoid" id="O44903"/>
<dbReference type="GO" id="GO:0005737">
    <property type="term" value="C:cytoplasm"/>
    <property type="evidence" value="ECO:0000318"/>
    <property type="project" value="GO_Central"/>
</dbReference>
<dbReference type="PRINTS" id="PR00704">
    <property type="entry name" value="CALPAIN"/>
</dbReference>
<dbReference type="GeneID" id="189220"/>
<reference evidence="13 14" key="1">
    <citation type="journal article" date="1998" name="Science">
        <title>Genome sequence of the nematode C. elegans: a platform for investigating biology.</title>
        <authorList>
            <consortium name="The C. elegans sequencing consortium"/>
            <person name="Sulson J.E."/>
            <person name="Waterston R."/>
        </authorList>
    </citation>
    <scope>NUCLEOTIDE SEQUENCE [LARGE SCALE GENOMIC DNA]</scope>
    <source>
        <strain evidence="13 14">Bristol N2</strain>
    </source>
</reference>
<evidence type="ECO:0000256" key="4">
    <source>
        <dbReference type="ARBA" id="ARBA00022723"/>
    </source>
</evidence>
<evidence type="ECO:0000256" key="6">
    <source>
        <dbReference type="ARBA" id="ARBA00022771"/>
    </source>
</evidence>
<evidence type="ECO:0000256" key="10">
    <source>
        <dbReference type="PIRSR" id="PIRSR622684-1"/>
    </source>
</evidence>
<dbReference type="AGR" id="WB:WBGene00021041"/>
<feature type="domain" description="Calpain catalytic" evidence="12">
    <location>
        <begin position="1"/>
        <end position="234"/>
    </location>
</feature>
<protein>
    <submittedName>
        <fullName evidence="13">Calpain catalytic domain-containing protein</fullName>
    </submittedName>
</protein>
<evidence type="ECO:0000256" key="7">
    <source>
        <dbReference type="ARBA" id="ARBA00022801"/>
    </source>
</evidence>
<feature type="active site" evidence="10">
    <location>
        <position position="157"/>
    </location>
</feature>
<dbReference type="Gene3D" id="3.90.70.10">
    <property type="entry name" value="Cysteine proteinases"/>
    <property type="match status" value="1"/>
</dbReference>
<dbReference type="eggNOG" id="KOG0045">
    <property type="taxonomic scope" value="Eukaryota"/>
</dbReference>
<dbReference type="AlphaFoldDB" id="O44903"/>
<keyword evidence="3" id="KW-0645">Protease</keyword>
<evidence type="ECO:0000256" key="2">
    <source>
        <dbReference type="ARBA" id="ARBA00022553"/>
    </source>
</evidence>
<evidence type="ECO:0000313" key="14">
    <source>
        <dbReference type="Proteomes" id="UP000001940"/>
    </source>
</evidence>
<evidence type="ECO:0000256" key="9">
    <source>
        <dbReference type="ARBA" id="ARBA00022833"/>
    </source>
</evidence>
<comment type="caution">
    <text evidence="11">Lacks conserved residue(s) required for the propagation of feature annotation.</text>
</comment>
<feature type="active site" evidence="10">
    <location>
        <position position="177"/>
    </location>
</feature>
<dbReference type="InterPro" id="IPR038765">
    <property type="entry name" value="Papain-like_cys_pep_sf"/>
</dbReference>
<keyword evidence="14" id="KW-1185">Reference proteome</keyword>
<dbReference type="FunFam" id="3.90.70.10:FF:000010">
    <property type="entry name" value="Calpain 15"/>
    <property type="match status" value="1"/>
</dbReference>
<dbReference type="KEGG" id="cel:CELE_W05G11.4"/>
<dbReference type="CDD" id="cd00044">
    <property type="entry name" value="CysPc"/>
    <property type="match status" value="1"/>
</dbReference>
<comment type="similarity">
    <text evidence="1">Belongs to the peptidase C2 family.</text>
</comment>
<dbReference type="PANTHER" id="PTHR10183">
    <property type="entry name" value="CALPAIN"/>
    <property type="match status" value="1"/>
</dbReference>
<dbReference type="Proteomes" id="UP000001940">
    <property type="component" value="Chromosome III"/>
</dbReference>
<name>O44903_CAEEL</name>
<dbReference type="PIR" id="T32871">
    <property type="entry name" value="T32871"/>
</dbReference>
<evidence type="ECO:0000313" key="15">
    <source>
        <dbReference type="WormBase" id="W05G11.4"/>
    </source>
</evidence>
<proteinExistence type="inferred from homology"/>
<evidence type="ECO:0000256" key="5">
    <source>
        <dbReference type="ARBA" id="ARBA00022737"/>
    </source>
</evidence>
<evidence type="ECO:0000256" key="11">
    <source>
        <dbReference type="PROSITE-ProRule" id="PRU00239"/>
    </source>
</evidence>
<dbReference type="GO" id="GO:0008270">
    <property type="term" value="F:zinc ion binding"/>
    <property type="evidence" value="ECO:0007669"/>
    <property type="project" value="UniProtKB-KW"/>
</dbReference>
<gene>
    <name evidence="13 15" type="primary">clp-10</name>
    <name evidence="13" type="ORF">CELE_W05G11.4</name>
    <name evidence="15" type="ORF">W05G11.4</name>
</gene>
<organism evidence="13 14">
    <name type="scientific">Caenorhabditis elegans</name>
    <dbReference type="NCBI Taxonomy" id="6239"/>
    <lineage>
        <taxon>Eukaryota</taxon>
        <taxon>Metazoa</taxon>
        <taxon>Ecdysozoa</taxon>
        <taxon>Nematoda</taxon>
        <taxon>Chromadorea</taxon>
        <taxon>Rhabditida</taxon>
        <taxon>Rhabditina</taxon>
        <taxon>Rhabditomorpha</taxon>
        <taxon>Rhabditoidea</taxon>
        <taxon>Rhabditidae</taxon>
        <taxon>Peloderinae</taxon>
        <taxon>Caenorhabditis</taxon>
    </lineage>
</organism>
<sequence length="476" mass="53926">MALIAEKPEVLDAIIPKKQYSKHGVYQVKVCVEGKWEVIIVDDFFPCYRNTNSIAIAVGRRNQLWVPLIEKAMAKVLGSYSKLHGASLARGLSMLTGASCVRYKCPQTLKIDEEVDTFWAQLVSSQESGFLTCCHCGPFESEEAEAEFKALGLVTSHAYSILDVVHEQGHRLLRIRNPWGQFVWNGKWSDGWLEWPIDMKRALLDKRSDETGAFWMDLQDFVKRFASVTVCKLRMDWSELRATQEVGRHADSALQIVITEQLCEVSVTAFQKGSFSKEDNLTDLMVCVHKISEDGRIGELIKMSYEIADNHFTIDEFFLPRGVYQVVCHSPHSLVTNTTGVVNIIVHTRFPIFGESVPMSPLTRLESLHRVIIEEGVVQNIKLDGVVIRTLNQKFRGSITMVDNYMEQKYLHVKVDNSKSMNVQSSRGSLLIADVVPPRSRQVIAVLSTIDDCAEYKTANSYWLRTNKSTSLLPDW</sequence>
<dbReference type="SMART" id="SM00230">
    <property type="entry name" value="CysPc"/>
    <property type="match status" value="1"/>
</dbReference>
<dbReference type="GO" id="GO:0006508">
    <property type="term" value="P:proteolysis"/>
    <property type="evidence" value="ECO:0000318"/>
    <property type="project" value="GO_Central"/>
</dbReference>
<dbReference type="OrthoDB" id="424753at2759"/>
<dbReference type="Bgee" id="WBGene00021041">
    <property type="expression patterns" value="Expressed in embryo"/>
</dbReference>
<keyword evidence="6" id="KW-0863">Zinc-finger</keyword>
<dbReference type="PROSITE" id="PS50203">
    <property type="entry name" value="CALPAIN_CAT"/>
    <property type="match status" value="1"/>
</dbReference>
<accession>O44903</accession>
<keyword evidence="8" id="KW-0788">Thiol protease</keyword>
<dbReference type="SMR" id="O44903"/>
<dbReference type="HOGENOM" id="CLU_003001_1_0_1"/>
<dbReference type="InterPro" id="IPR001300">
    <property type="entry name" value="Peptidase_C2_calpain_cat"/>
</dbReference>
<dbReference type="PANTHER" id="PTHR10183:SF382">
    <property type="entry name" value="CALPAIN-15"/>
    <property type="match status" value="1"/>
</dbReference>
<keyword evidence="9" id="KW-0862">Zinc</keyword>
<keyword evidence="4" id="KW-0479">Metal-binding</keyword>
<dbReference type="PaxDb" id="6239-W05G11.4"/>
<evidence type="ECO:0000256" key="3">
    <source>
        <dbReference type="ARBA" id="ARBA00022670"/>
    </source>
</evidence>
<keyword evidence="7" id="KW-0378">Hydrolase</keyword>
<dbReference type="RefSeq" id="NP_001367887.1">
    <property type="nucleotide sequence ID" value="NM_001381680.2"/>
</dbReference>
<dbReference type="STRING" id="6239.W05G11.4.1"/>
<evidence type="ECO:0000313" key="13">
    <source>
        <dbReference type="EMBL" id="CCD71751.2"/>
    </source>
</evidence>
<evidence type="ECO:0000256" key="1">
    <source>
        <dbReference type="ARBA" id="ARBA00007623"/>
    </source>
</evidence>
<dbReference type="InterPro" id="IPR022684">
    <property type="entry name" value="Calpain_cysteine_protease"/>
</dbReference>
<dbReference type="UCSC" id="W05G11.4">
    <property type="organism name" value="c. elegans"/>
</dbReference>
<dbReference type="SUPFAM" id="SSF54001">
    <property type="entry name" value="Cysteine proteinases"/>
    <property type="match status" value="1"/>
</dbReference>